<dbReference type="AlphaFoldDB" id="A0A813IXE9"/>
<evidence type="ECO:0000313" key="4">
    <source>
        <dbReference type="Proteomes" id="UP000626109"/>
    </source>
</evidence>
<proteinExistence type="inferred from homology"/>
<evidence type="ECO:0000256" key="1">
    <source>
        <dbReference type="ARBA" id="ARBA00009670"/>
    </source>
</evidence>
<name>A0A813IXE9_POLGL</name>
<sequence>VYRGCLEDGREVAVKVQRPGLAEQVGLDFFVLRQILAVVNVLRGVTRSAEIIQSVLDEVGDGLFAELDFTQEARHLERFRDLYGEKCPDVVVPEVVWSLTRQR</sequence>
<reference evidence="3" key="1">
    <citation type="submission" date="2021-02" db="EMBL/GenBank/DDBJ databases">
        <authorList>
            <person name="Dougan E. K."/>
            <person name="Rhodes N."/>
            <person name="Thang M."/>
            <person name="Chan C."/>
        </authorList>
    </citation>
    <scope>NUCLEOTIDE SEQUENCE</scope>
</reference>
<dbReference type="InterPro" id="IPR011009">
    <property type="entry name" value="Kinase-like_dom_sf"/>
</dbReference>
<dbReference type="PANTHER" id="PTHR10566:SF128">
    <property type="entry name" value="UBIB DOMAIN CONTAINING KINASE"/>
    <property type="match status" value="1"/>
</dbReference>
<comment type="similarity">
    <text evidence="1">Belongs to the protein kinase superfamily. ADCK protein kinase family.</text>
</comment>
<dbReference type="InterPro" id="IPR050154">
    <property type="entry name" value="UbiB_kinase"/>
</dbReference>
<dbReference type="InterPro" id="IPR004147">
    <property type="entry name" value="ABC1_dom"/>
</dbReference>
<accession>A0A813IXE9</accession>
<feature type="domain" description="ABC1 atypical kinase-like" evidence="2">
    <location>
        <begin position="1"/>
        <end position="103"/>
    </location>
</feature>
<protein>
    <recommendedName>
        <fullName evidence="2">ABC1 atypical kinase-like domain-containing protein</fullName>
    </recommendedName>
</protein>
<evidence type="ECO:0000313" key="3">
    <source>
        <dbReference type="EMBL" id="CAE8657031.1"/>
    </source>
</evidence>
<feature type="non-terminal residue" evidence="3">
    <location>
        <position position="103"/>
    </location>
</feature>
<feature type="non-terminal residue" evidence="3">
    <location>
        <position position="1"/>
    </location>
</feature>
<comment type="caution">
    <text evidence="3">The sequence shown here is derived from an EMBL/GenBank/DDBJ whole genome shotgun (WGS) entry which is preliminary data.</text>
</comment>
<organism evidence="3 4">
    <name type="scientific">Polarella glacialis</name>
    <name type="common">Dinoflagellate</name>
    <dbReference type="NCBI Taxonomy" id="89957"/>
    <lineage>
        <taxon>Eukaryota</taxon>
        <taxon>Sar</taxon>
        <taxon>Alveolata</taxon>
        <taxon>Dinophyceae</taxon>
        <taxon>Suessiales</taxon>
        <taxon>Suessiaceae</taxon>
        <taxon>Polarella</taxon>
    </lineage>
</organism>
<evidence type="ECO:0000259" key="2">
    <source>
        <dbReference type="Pfam" id="PF03109"/>
    </source>
</evidence>
<dbReference type="Proteomes" id="UP000626109">
    <property type="component" value="Unassembled WGS sequence"/>
</dbReference>
<dbReference type="SUPFAM" id="SSF56112">
    <property type="entry name" value="Protein kinase-like (PK-like)"/>
    <property type="match status" value="1"/>
</dbReference>
<dbReference type="PANTHER" id="PTHR10566">
    <property type="entry name" value="CHAPERONE-ACTIVITY OF BC1 COMPLEX CABC1 -RELATED"/>
    <property type="match status" value="1"/>
</dbReference>
<dbReference type="Pfam" id="PF03109">
    <property type="entry name" value="ABC1"/>
    <property type="match status" value="1"/>
</dbReference>
<dbReference type="EMBL" id="CAJNNW010014827">
    <property type="protein sequence ID" value="CAE8657031.1"/>
    <property type="molecule type" value="Genomic_DNA"/>
</dbReference>
<gene>
    <name evidence="3" type="ORF">PGLA2088_LOCUS12544</name>
</gene>